<dbReference type="Gene3D" id="3.40.50.300">
    <property type="entry name" value="P-loop containing nucleotide triphosphate hydrolases"/>
    <property type="match status" value="1"/>
</dbReference>
<gene>
    <name evidence="2" type="ORF">HMPREF0179_02671</name>
</gene>
<proteinExistence type="predicted"/>
<organism evidence="2 3">
    <name type="scientific">Bilophila wadsworthia (strain 3_1_6)</name>
    <dbReference type="NCBI Taxonomy" id="563192"/>
    <lineage>
        <taxon>Bacteria</taxon>
        <taxon>Pseudomonadati</taxon>
        <taxon>Thermodesulfobacteriota</taxon>
        <taxon>Desulfovibrionia</taxon>
        <taxon>Desulfovibrionales</taxon>
        <taxon>Desulfovibrionaceae</taxon>
        <taxon>Bilophila</taxon>
    </lineage>
</organism>
<dbReference type="Pfam" id="PF01656">
    <property type="entry name" value="CbiA"/>
    <property type="match status" value="1"/>
</dbReference>
<evidence type="ECO:0000313" key="2">
    <source>
        <dbReference type="EMBL" id="EFV43552.1"/>
    </source>
</evidence>
<keyword evidence="3" id="KW-1185">Reference proteome</keyword>
<feature type="domain" description="CobQ/CobB/MinD/ParA nucleotide binding" evidence="1">
    <location>
        <begin position="6"/>
        <end position="102"/>
    </location>
</feature>
<evidence type="ECO:0000313" key="3">
    <source>
        <dbReference type="Proteomes" id="UP000006034"/>
    </source>
</evidence>
<dbReference type="InterPro" id="IPR027417">
    <property type="entry name" value="P-loop_NTPase"/>
</dbReference>
<dbReference type="HOGENOM" id="CLU_076039_0_0_7"/>
<name>E5Y903_BILW3</name>
<reference evidence="2 3" key="2">
    <citation type="submission" date="2013-04" db="EMBL/GenBank/DDBJ databases">
        <title>The Genome Sequence of Bilophila wadsworthia 3_1_6.</title>
        <authorList>
            <consortium name="The Broad Institute Genomics Platform"/>
            <person name="Earl A."/>
            <person name="Ward D."/>
            <person name="Feldgarden M."/>
            <person name="Gevers D."/>
            <person name="Sibley C."/>
            <person name="Strauss J."/>
            <person name="Allen-Vercoe E."/>
            <person name="Walker B."/>
            <person name="Young S."/>
            <person name="Zeng Q."/>
            <person name="Gargeya S."/>
            <person name="Fitzgerald M."/>
            <person name="Haas B."/>
            <person name="Abouelleil A."/>
            <person name="Allen A.W."/>
            <person name="Alvarado L."/>
            <person name="Arachchi H.M."/>
            <person name="Berlin A.M."/>
            <person name="Chapman S.B."/>
            <person name="Gainer-Dewar J."/>
            <person name="Goldberg J."/>
            <person name="Griggs A."/>
            <person name="Gujja S."/>
            <person name="Hansen M."/>
            <person name="Howarth C."/>
            <person name="Imamovic A."/>
            <person name="Ireland A."/>
            <person name="Larimer J."/>
            <person name="McCowan C."/>
            <person name="Murphy C."/>
            <person name="Pearson M."/>
            <person name="Poon T.W."/>
            <person name="Priest M."/>
            <person name="Roberts A."/>
            <person name="Saif S."/>
            <person name="Shea T."/>
            <person name="Sisk P."/>
            <person name="Sykes S."/>
            <person name="Wortman J."/>
            <person name="Nusbaum C."/>
            <person name="Birren B."/>
        </authorList>
    </citation>
    <scope>NUCLEOTIDE SEQUENCE [LARGE SCALE GENOMIC DNA]</scope>
    <source>
        <strain evidence="2 3">3_1_6</strain>
    </source>
</reference>
<comment type="caution">
    <text evidence="2">The sequence shown here is derived from an EMBL/GenBank/DDBJ whole genome shotgun (WGS) entry which is preliminary data.</text>
</comment>
<accession>E5Y903</accession>
<dbReference type="GeneID" id="78084931"/>
<dbReference type="EMBL" id="ADCP02000001">
    <property type="protein sequence ID" value="EFV43552.1"/>
    <property type="molecule type" value="Genomic_DNA"/>
</dbReference>
<dbReference type="InterPro" id="IPR002586">
    <property type="entry name" value="CobQ/CobB/MinD/ParA_Nub-bd_dom"/>
</dbReference>
<protein>
    <recommendedName>
        <fullName evidence="1">CobQ/CobB/MinD/ParA nucleotide binding domain-containing protein</fullName>
    </recommendedName>
</protein>
<dbReference type="SUPFAM" id="SSF52540">
    <property type="entry name" value="P-loop containing nucleoside triphosphate hydrolases"/>
    <property type="match status" value="1"/>
</dbReference>
<reference evidence="2 3" key="1">
    <citation type="submission" date="2010-10" db="EMBL/GenBank/DDBJ databases">
        <authorList>
            <consortium name="The Broad Institute Genome Sequencing Platform"/>
            <person name="Ward D."/>
            <person name="Earl A."/>
            <person name="Feldgarden M."/>
            <person name="Young S.K."/>
            <person name="Gargeya S."/>
            <person name="Zeng Q."/>
            <person name="Alvarado L."/>
            <person name="Berlin A."/>
            <person name="Bochicchio J."/>
            <person name="Chapman S.B."/>
            <person name="Chen Z."/>
            <person name="Freedman E."/>
            <person name="Gellesch M."/>
            <person name="Goldberg J."/>
            <person name="Griggs A."/>
            <person name="Gujja S."/>
            <person name="Heilman E."/>
            <person name="Heiman D."/>
            <person name="Howarth C."/>
            <person name="Mehta T."/>
            <person name="Neiman D."/>
            <person name="Pearson M."/>
            <person name="Roberts A."/>
            <person name="Saif S."/>
            <person name="Shea T."/>
            <person name="Shenoy N."/>
            <person name="Sisk P."/>
            <person name="Stolte C."/>
            <person name="Sykes S."/>
            <person name="White J."/>
            <person name="Yandava C."/>
            <person name="Allen-Vercoe E."/>
            <person name="Sibley C."/>
            <person name="Ambrose C.E."/>
            <person name="Strauss J."/>
            <person name="Daigneault M."/>
            <person name="Haas B."/>
            <person name="Nusbaum C."/>
            <person name="Birren B."/>
        </authorList>
    </citation>
    <scope>NUCLEOTIDE SEQUENCE [LARGE SCALE GENOMIC DNA]</scope>
    <source>
        <strain evidence="2 3">3_1_6</strain>
    </source>
</reference>
<dbReference type="eggNOG" id="COG0003">
    <property type="taxonomic scope" value="Bacteria"/>
</dbReference>
<dbReference type="OrthoDB" id="69313at2"/>
<dbReference type="Proteomes" id="UP000006034">
    <property type="component" value="Unassembled WGS sequence"/>
</dbReference>
<dbReference type="STRING" id="563192.HMPREF0179_02671"/>
<dbReference type="AlphaFoldDB" id="E5Y903"/>
<sequence>MATIHFIQQGKGGVGKSMIAVILYQVLGHLGKEIMAFDTDPVNSTLAGFREFAVTRLDILKNGDIDPREFDVLINEIAALPVDTHVIVDNGASSFLALNSYIKENDVLGILTESGHNVFFHTVITGGQAIGDTVLGLRSLALGFPESPIVVWLNPYFGEIRMDDRSFEEFKVYQEFSDQFHAVITIPQGNKATLGKDLEMLFAKRQSFATAINFSQSIVMRSRLSRYWNELVSVVEQAAIAF</sequence>
<evidence type="ECO:0000259" key="1">
    <source>
        <dbReference type="Pfam" id="PF01656"/>
    </source>
</evidence>
<dbReference type="RefSeq" id="WP_005028699.1">
    <property type="nucleotide sequence ID" value="NZ_KE150238.1"/>
</dbReference>